<gene>
    <name evidence="1" type="primary">prfB</name>
    <name evidence="1" type="ORF">WJ0W_006088</name>
</gene>
<name>A0ABN8UCP6_9BACL</name>
<dbReference type="EMBL" id="CALYLO010000013">
    <property type="protein sequence ID" value="CAH8248904.1"/>
    <property type="molecule type" value="Genomic_DNA"/>
</dbReference>
<accession>A0ABN8UCP6</accession>
<evidence type="ECO:0000313" key="1">
    <source>
        <dbReference type="EMBL" id="CAH8248904.1"/>
    </source>
</evidence>
<sequence>MIDASVRHQLRDIAAKLTNLRGSL</sequence>
<organism evidence="1 2">
    <name type="scientific">Paenibacillus melissococcoides</name>
    <dbReference type="NCBI Taxonomy" id="2912268"/>
    <lineage>
        <taxon>Bacteria</taxon>
        <taxon>Bacillati</taxon>
        <taxon>Bacillota</taxon>
        <taxon>Bacilli</taxon>
        <taxon>Bacillales</taxon>
        <taxon>Paenibacillaceae</taxon>
        <taxon>Paenibacillus</taxon>
    </lineage>
</organism>
<feature type="non-terminal residue" evidence="1">
    <location>
        <position position="24"/>
    </location>
</feature>
<reference evidence="1" key="1">
    <citation type="submission" date="2022-06" db="EMBL/GenBank/DDBJ databases">
        <authorList>
            <person name="Dietemann V."/>
            <person name="Ory F."/>
            <person name="Dainat B."/>
            <person name="Oberhansli S."/>
        </authorList>
    </citation>
    <scope>NUCLEOTIDE SEQUENCE</scope>
    <source>
        <strain evidence="1">Ena-SAMPLE-TAB-26-04-2022-14:26:32:270-5432</strain>
    </source>
</reference>
<keyword evidence="2" id="KW-1185">Reference proteome</keyword>
<proteinExistence type="predicted"/>
<dbReference type="Proteomes" id="UP001154322">
    <property type="component" value="Unassembled WGS sequence"/>
</dbReference>
<evidence type="ECO:0000313" key="2">
    <source>
        <dbReference type="Proteomes" id="UP001154322"/>
    </source>
</evidence>
<comment type="caution">
    <text evidence="1">The sequence shown here is derived from an EMBL/GenBank/DDBJ whole genome shotgun (WGS) entry which is preliminary data.</text>
</comment>
<protein>
    <submittedName>
        <fullName evidence="1">Peptide chain release factor 2</fullName>
    </submittedName>
</protein>